<dbReference type="Proteomes" id="UP000237749">
    <property type="component" value="Unassembled WGS sequence"/>
</dbReference>
<feature type="transmembrane region" description="Helical" evidence="6">
    <location>
        <begin position="7"/>
        <end position="28"/>
    </location>
</feature>
<feature type="domain" description="Cyclic nucleotide phosphodiesterase C-terminal" evidence="8">
    <location>
        <begin position="396"/>
        <end position="499"/>
    </location>
</feature>
<dbReference type="PANTHER" id="PTHR42988:SF2">
    <property type="entry name" value="CYCLIC NUCLEOTIDE PHOSPHODIESTERASE CBUA0032-RELATED"/>
    <property type="match status" value="1"/>
</dbReference>
<dbReference type="InterPro" id="IPR040869">
    <property type="entry name" value="CNP_C"/>
</dbReference>
<feature type="compositionally biased region" description="Basic and acidic residues" evidence="5">
    <location>
        <begin position="497"/>
        <end position="509"/>
    </location>
</feature>
<dbReference type="AlphaFoldDB" id="A0A2S6HP71"/>
<feature type="compositionally biased region" description="Basic and acidic residues" evidence="5">
    <location>
        <begin position="73"/>
        <end position="97"/>
    </location>
</feature>
<dbReference type="InterPro" id="IPR029052">
    <property type="entry name" value="Metallo-depent_PP-like"/>
</dbReference>
<keyword evidence="1" id="KW-0479">Metal-binding</keyword>
<dbReference type="EMBL" id="PTJA01000011">
    <property type="protein sequence ID" value="PPK79175.1"/>
    <property type="molecule type" value="Genomic_DNA"/>
</dbReference>
<keyword evidence="10" id="KW-1185">Reference proteome</keyword>
<feature type="region of interest" description="Disordered" evidence="5">
    <location>
        <begin position="497"/>
        <end position="524"/>
    </location>
</feature>
<evidence type="ECO:0000256" key="5">
    <source>
        <dbReference type="SAM" id="MobiDB-lite"/>
    </source>
</evidence>
<accession>A0A2S6HP71</accession>
<keyword evidence="6" id="KW-1133">Transmembrane helix</keyword>
<protein>
    <submittedName>
        <fullName evidence="9">3',5'-cyclic AMP phosphodiesterase CpdA</fullName>
    </submittedName>
</protein>
<evidence type="ECO:0000259" key="7">
    <source>
        <dbReference type="Pfam" id="PF00149"/>
    </source>
</evidence>
<keyword evidence="6" id="KW-0472">Membrane</keyword>
<evidence type="ECO:0000256" key="1">
    <source>
        <dbReference type="ARBA" id="ARBA00022723"/>
    </source>
</evidence>
<evidence type="ECO:0000256" key="6">
    <source>
        <dbReference type="SAM" id="Phobius"/>
    </source>
</evidence>
<dbReference type="Pfam" id="PF00149">
    <property type="entry name" value="Metallophos"/>
    <property type="match status" value="1"/>
</dbReference>
<keyword evidence="3" id="KW-0408">Iron</keyword>
<dbReference type="SUPFAM" id="SSF56300">
    <property type="entry name" value="Metallo-dependent phosphatases"/>
    <property type="match status" value="1"/>
</dbReference>
<dbReference type="InterPro" id="IPR050884">
    <property type="entry name" value="CNP_phosphodiesterase-III"/>
</dbReference>
<evidence type="ECO:0000259" key="8">
    <source>
        <dbReference type="Pfam" id="PF17839"/>
    </source>
</evidence>
<dbReference type="RefSeq" id="WP_104438465.1">
    <property type="nucleotide sequence ID" value="NZ_PTJA01000011.1"/>
</dbReference>
<dbReference type="GO" id="GO:0046872">
    <property type="term" value="F:metal ion binding"/>
    <property type="evidence" value="ECO:0007669"/>
    <property type="project" value="UniProtKB-KW"/>
</dbReference>
<dbReference type="Pfam" id="PF17839">
    <property type="entry name" value="CNP_C_terminal"/>
    <property type="match status" value="1"/>
</dbReference>
<organism evidence="9 10">
    <name type="scientific">Lacrimispora xylanisolvens</name>
    <dbReference type="NCBI Taxonomy" id="384636"/>
    <lineage>
        <taxon>Bacteria</taxon>
        <taxon>Bacillati</taxon>
        <taxon>Bacillota</taxon>
        <taxon>Clostridia</taxon>
        <taxon>Lachnospirales</taxon>
        <taxon>Lachnospiraceae</taxon>
        <taxon>Lacrimispora</taxon>
    </lineage>
</organism>
<name>A0A2S6HP71_9FIRM</name>
<keyword evidence="6" id="KW-0812">Transmembrane</keyword>
<dbReference type="InterPro" id="IPR004843">
    <property type="entry name" value="Calcineurin-like_PHP"/>
</dbReference>
<dbReference type="OrthoDB" id="5695107at2"/>
<feature type="compositionally biased region" description="Acidic residues" evidence="5">
    <location>
        <begin position="510"/>
        <end position="524"/>
    </location>
</feature>
<evidence type="ECO:0000313" key="10">
    <source>
        <dbReference type="Proteomes" id="UP000237749"/>
    </source>
</evidence>
<evidence type="ECO:0000256" key="2">
    <source>
        <dbReference type="ARBA" id="ARBA00022801"/>
    </source>
</evidence>
<evidence type="ECO:0000256" key="3">
    <source>
        <dbReference type="ARBA" id="ARBA00023004"/>
    </source>
</evidence>
<dbReference type="GO" id="GO:0016787">
    <property type="term" value="F:hydrolase activity"/>
    <property type="evidence" value="ECO:0007669"/>
    <property type="project" value="UniProtKB-KW"/>
</dbReference>
<feature type="region of interest" description="Disordered" evidence="5">
    <location>
        <begin position="36"/>
        <end position="97"/>
    </location>
</feature>
<comment type="similarity">
    <text evidence="4">Belongs to the cyclic nucleotide phosphodiesterase class-III family.</text>
</comment>
<proteinExistence type="inferred from homology"/>
<sequence>MNKRKKNILLVCIYAVMLLLCFLIVLLLQKVHSPYTKDGDDNKATESTAVPETEEEPETKDNRETFSAVETEQCTKEAIRPSLPRRTELAVEESKEEEKPYQPPVIVIASDVHYFSPELTDYGEAFHELEKLDDGKVVRYIPQIMDAFTDQMEKKKPAAVILSGDLTLNGEKKGHEALAEKLAVLEEKGVKVLVIPGNHDINNHAAASYFGKEKEPIQEANEKDFYDIYRRFGYDQARSLDQNSLSYVYELDEKNWLLMVDSAQYEPYNKVGGRIKEETLDWMKTQLEEAKKLGVSVVVIAHHNLLKESILYPEDCTLENSQDVVRLLESYRVPLYISGHLHLQKTKTYKQEPGEKGADYHISEVVANSFAISPNQYGVLTWTGDNRLVYTTERTDVEDWGKKTGTTDENLLSFSGYAEKSLKDVVYEQVSSQIKNLPKEQIEEMAKLYGDLNSDYCAGKPIDAREIKSTTAFRLWQRNLPDSRLFAQIDQILRDTASDHNTWEGRTEETKEEDSDEDDREQTP</sequence>
<reference evidence="9 10" key="1">
    <citation type="submission" date="2018-02" db="EMBL/GenBank/DDBJ databases">
        <title>Genomic Encyclopedia of Archaeal and Bacterial Type Strains, Phase II (KMG-II): from individual species to whole genera.</title>
        <authorList>
            <person name="Goeker M."/>
        </authorList>
    </citation>
    <scope>NUCLEOTIDE SEQUENCE [LARGE SCALE GENOMIC DNA]</scope>
    <source>
        <strain evidence="9 10">DSM 3808</strain>
    </source>
</reference>
<dbReference type="Gene3D" id="3.60.21.10">
    <property type="match status" value="1"/>
</dbReference>
<evidence type="ECO:0000256" key="4">
    <source>
        <dbReference type="ARBA" id="ARBA00025742"/>
    </source>
</evidence>
<gene>
    <name evidence="9" type="ORF">BXY41_111111</name>
</gene>
<feature type="domain" description="Calcineurin-like phosphoesterase" evidence="7">
    <location>
        <begin position="106"/>
        <end position="342"/>
    </location>
</feature>
<evidence type="ECO:0000313" key="9">
    <source>
        <dbReference type="EMBL" id="PPK79175.1"/>
    </source>
</evidence>
<dbReference type="PANTHER" id="PTHR42988">
    <property type="entry name" value="PHOSPHOHYDROLASE"/>
    <property type="match status" value="1"/>
</dbReference>
<comment type="caution">
    <text evidence="9">The sequence shown here is derived from an EMBL/GenBank/DDBJ whole genome shotgun (WGS) entry which is preliminary data.</text>
</comment>
<keyword evidence="2" id="KW-0378">Hydrolase</keyword>